<evidence type="ECO:0000313" key="4">
    <source>
        <dbReference type="EMBL" id="MEI5907310.1"/>
    </source>
</evidence>
<gene>
    <name evidence="4" type="ORF">WAK64_09595</name>
</gene>
<keyword evidence="4" id="KW-0032">Aminotransferase</keyword>
<dbReference type="CDD" id="cd00610">
    <property type="entry name" value="OAT_like"/>
    <property type="match status" value="1"/>
</dbReference>
<protein>
    <submittedName>
        <fullName evidence="4">Aspartate aminotransferase family protein</fullName>
    </submittedName>
</protein>
<dbReference type="Proteomes" id="UP001312865">
    <property type="component" value="Unassembled WGS sequence"/>
</dbReference>
<evidence type="ECO:0000256" key="2">
    <source>
        <dbReference type="ARBA" id="ARBA00022898"/>
    </source>
</evidence>
<organism evidence="4 5">
    <name type="scientific">Bacillus spongiae</name>
    <dbReference type="NCBI Taxonomy" id="2683610"/>
    <lineage>
        <taxon>Bacteria</taxon>
        <taxon>Bacillati</taxon>
        <taxon>Bacillota</taxon>
        <taxon>Bacilli</taxon>
        <taxon>Bacillales</taxon>
        <taxon>Bacillaceae</taxon>
        <taxon>Bacillus</taxon>
    </lineage>
</organism>
<comment type="caution">
    <text evidence="4">The sequence shown here is derived from an EMBL/GenBank/DDBJ whole genome shotgun (WGS) entry which is preliminary data.</text>
</comment>
<dbReference type="Gene3D" id="3.40.640.10">
    <property type="entry name" value="Type I PLP-dependent aspartate aminotransferase-like (Major domain)"/>
    <property type="match status" value="1"/>
</dbReference>
<dbReference type="InterPro" id="IPR049704">
    <property type="entry name" value="Aminotrans_3_PPA_site"/>
</dbReference>
<keyword evidence="2 3" id="KW-0663">Pyridoxal phosphate</keyword>
<dbReference type="PANTHER" id="PTHR43094:SF1">
    <property type="entry name" value="AMINOTRANSFERASE CLASS-III"/>
    <property type="match status" value="1"/>
</dbReference>
<evidence type="ECO:0000313" key="5">
    <source>
        <dbReference type="Proteomes" id="UP001312865"/>
    </source>
</evidence>
<proteinExistence type="inferred from homology"/>
<dbReference type="GO" id="GO:0008483">
    <property type="term" value="F:transaminase activity"/>
    <property type="evidence" value="ECO:0007669"/>
    <property type="project" value="UniProtKB-KW"/>
</dbReference>
<evidence type="ECO:0000256" key="1">
    <source>
        <dbReference type="ARBA" id="ARBA00008954"/>
    </source>
</evidence>
<dbReference type="InterPro" id="IPR005814">
    <property type="entry name" value="Aminotrans_3"/>
</dbReference>
<keyword evidence="5" id="KW-1185">Reference proteome</keyword>
<dbReference type="InterPro" id="IPR015424">
    <property type="entry name" value="PyrdxlP-dep_Trfase"/>
</dbReference>
<dbReference type="EMBL" id="JBBAXC010000006">
    <property type="protein sequence ID" value="MEI5907310.1"/>
    <property type="molecule type" value="Genomic_DNA"/>
</dbReference>
<dbReference type="PANTHER" id="PTHR43094">
    <property type="entry name" value="AMINOTRANSFERASE"/>
    <property type="match status" value="1"/>
</dbReference>
<evidence type="ECO:0000256" key="3">
    <source>
        <dbReference type="RuleBase" id="RU003560"/>
    </source>
</evidence>
<dbReference type="InterPro" id="IPR015422">
    <property type="entry name" value="PyrdxlP-dep_Trfase_small"/>
</dbReference>
<dbReference type="NCBIfam" id="NF005375">
    <property type="entry name" value="PRK06917.1"/>
    <property type="match status" value="1"/>
</dbReference>
<reference evidence="4 5" key="1">
    <citation type="journal article" date="2018" name="J. Microbiol.">
        <title>Bacillus spongiae sp. nov., isolated from sponge of Jeju Island.</title>
        <authorList>
            <person name="Lee G.E."/>
            <person name="Im W.T."/>
            <person name="Park J.S."/>
        </authorList>
    </citation>
    <scope>NUCLEOTIDE SEQUENCE [LARGE SCALE GENOMIC DNA]</scope>
    <source>
        <strain evidence="4 5">135PIL107-10</strain>
    </source>
</reference>
<dbReference type="RefSeq" id="WP_336586741.1">
    <property type="nucleotide sequence ID" value="NZ_JBBAXC010000006.1"/>
</dbReference>
<dbReference type="InterPro" id="IPR015421">
    <property type="entry name" value="PyrdxlP-dep_Trfase_major"/>
</dbReference>
<dbReference type="Gene3D" id="3.90.1150.10">
    <property type="entry name" value="Aspartate Aminotransferase, domain 1"/>
    <property type="match status" value="1"/>
</dbReference>
<comment type="similarity">
    <text evidence="1 3">Belongs to the class-III pyridoxal-phosphate-dependent aminotransferase family.</text>
</comment>
<accession>A0ABU8HDH6</accession>
<dbReference type="PROSITE" id="PS00600">
    <property type="entry name" value="AA_TRANSFER_CLASS_3"/>
    <property type="match status" value="1"/>
</dbReference>
<sequence length="442" mass="48839">MSRSYLIKPFLDKNYPLVDYGKGVYVFDKNGKDYLDACSGAVTANIGHGMEEIISKMSLQGNKIAFVYRSQFTNEPAEALAELLAKKAPQTPYCFFVNSGSEAVETAMKIAIQYWQEKGRKGKKIILSRWLSYHGITMGALSMSGHSVRRERFESHLEERPVLEPPYCYRCPFDLEYPNCQLKCANQLDLMIERIGSDNIAAFIAEPIIGAAGGAIVPTKDYYQRIKEICDKHNLLFIVDEVMTGCGRTGSFLAIEDWGVEADIVAIGKGLSAGYSPIAATLVSNNIIKEIQTGSRVLMSGHTYSANPLSATAALAVLQLIDNEKILENVPTKSKELLHYLNLLKERFSLIGDVRGKGMLFGLEFINGQDHQPLPSEWTPRLVAIAEKEGLLIYPAGAGLDGKSGTAILVAPPLTIKSSEIKELYHRLYSVIEAFEKEIIQA</sequence>
<dbReference type="PIRSF" id="PIRSF000521">
    <property type="entry name" value="Transaminase_4ab_Lys_Orn"/>
    <property type="match status" value="1"/>
</dbReference>
<dbReference type="SUPFAM" id="SSF53383">
    <property type="entry name" value="PLP-dependent transferases"/>
    <property type="match status" value="1"/>
</dbReference>
<keyword evidence="4" id="KW-0808">Transferase</keyword>
<dbReference type="Pfam" id="PF00202">
    <property type="entry name" value="Aminotran_3"/>
    <property type="match status" value="1"/>
</dbReference>
<name>A0ABU8HDH6_9BACI</name>